<comment type="similarity">
    <text evidence="7">Belongs to the binding-protein-dependent transport system permease family.</text>
</comment>
<protein>
    <submittedName>
        <fullName evidence="9">Carbohydrate ABC transporter permease</fullName>
    </submittedName>
</protein>
<feature type="transmembrane region" description="Helical" evidence="7">
    <location>
        <begin position="195"/>
        <end position="216"/>
    </location>
</feature>
<dbReference type="PANTHER" id="PTHR43744:SF12">
    <property type="entry name" value="ABC TRANSPORTER PERMEASE PROTEIN MG189-RELATED"/>
    <property type="match status" value="1"/>
</dbReference>
<accession>A0A6B1DXR8</accession>
<evidence type="ECO:0000259" key="8">
    <source>
        <dbReference type="PROSITE" id="PS50928"/>
    </source>
</evidence>
<keyword evidence="6 7" id="KW-0472">Membrane</keyword>
<dbReference type="InterPro" id="IPR035906">
    <property type="entry name" value="MetI-like_sf"/>
</dbReference>
<name>A0A6B1DXR8_9CHLR</name>
<evidence type="ECO:0000256" key="5">
    <source>
        <dbReference type="ARBA" id="ARBA00022989"/>
    </source>
</evidence>
<evidence type="ECO:0000256" key="6">
    <source>
        <dbReference type="ARBA" id="ARBA00023136"/>
    </source>
</evidence>
<dbReference type="EMBL" id="VXPY01000095">
    <property type="protein sequence ID" value="MYD91442.1"/>
    <property type="molecule type" value="Genomic_DNA"/>
</dbReference>
<organism evidence="9">
    <name type="scientific">Caldilineaceae bacterium SB0662_bin_9</name>
    <dbReference type="NCBI Taxonomy" id="2605258"/>
    <lineage>
        <taxon>Bacteria</taxon>
        <taxon>Bacillati</taxon>
        <taxon>Chloroflexota</taxon>
        <taxon>Caldilineae</taxon>
        <taxon>Caldilineales</taxon>
        <taxon>Caldilineaceae</taxon>
    </lineage>
</organism>
<evidence type="ECO:0000313" key="9">
    <source>
        <dbReference type="EMBL" id="MYD91442.1"/>
    </source>
</evidence>
<proteinExistence type="inferred from homology"/>
<keyword evidence="3" id="KW-1003">Cell membrane</keyword>
<feature type="domain" description="ABC transmembrane type-1" evidence="8">
    <location>
        <begin position="84"/>
        <end position="275"/>
    </location>
</feature>
<dbReference type="AlphaFoldDB" id="A0A6B1DXR8"/>
<evidence type="ECO:0000256" key="4">
    <source>
        <dbReference type="ARBA" id="ARBA00022692"/>
    </source>
</evidence>
<evidence type="ECO:0000256" key="2">
    <source>
        <dbReference type="ARBA" id="ARBA00022448"/>
    </source>
</evidence>
<evidence type="ECO:0000256" key="1">
    <source>
        <dbReference type="ARBA" id="ARBA00004651"/>
    </source>
</evidence>
<comment type="subcellular location">
    <subcellularLocation>
        <location evidence="1 7">Cell membrane</location>
        <topology evidence="1 7">Multi-pass membrane protein</topology>
    </subcellularLocation>
</comment>
<dbReference type="InterPro" id="IPR000515">
    <property type="entry name" value="MetI-like"/>
</dbReference>
<reference evidence="9" key="1">
    <citation type="submission" date="2019-09" db="EMBL/GenBank/DDBJ databases">
        <title>Characterisation of the sponge microbiome using genome-centric metagenomics.</title>
        <authorList>
            <person name="Engelberts J.P."/>
            <person name="Robbins S.J."/>
            <person name="De Goeij J.M."/>
            <person name="Aranda M."/>
            <person name="Bell S.C."/>
            <person name="Webster N.S."/>
        </authorList>
    </citation>
    <scope>NUCLEOTIDE SEQUENCE</scope>
    <source>
        <strain evidence="9">SB0662_bin_9</strain>
    </source>
</reference>
<gene>
    <name evidence="9" type="ORF">F4Y08_14075</name>
</gene>
<dbReference type="Gene3D" id="1.10.3720.10">
    <property type="entry name" value="MetI-like"/>
    <property type="match status" value="1"/>
</dbReference>
<evidence type="ECO:0000256" key="7">
    <source>
        <dbReference type="RuleBase" id="RU363032"/>
    </source>
</evidence>
<sequence>MAAATTAGPRRMGRRSRERLYKAIALLLLLPGILWVLMPTVWMFSAAFSRLEQIMRWPPDLWPDPWVFSNFYEGFAFLPFGRYFMNSTQIAVIRVMGQVLAASMAGYAFARMQAPGKNLLFILVLSTLMLPYTVTMIPQYIIFQRLGWIDTYLPLIIPHFDGGAFFIFLFRQFFRSIPDELTEAARLDGCSYFGIYWRMMLPLSLPVIAASSILIFQNSWQELLQPLIFLHDNSKYTIPLGLARFRSSYGSSPWHLIMAVSIGAALPPVVLFFIGQRFLLSGIVVSDK</sequence>
<feature type="transmembrane region" description="Helical" evidence="7">
    <location>
        <begin position="254"/>
        <end position="274"/>
    </location>
</feature>
<dbReference type="Pfam" id="PF00528">
    <property type="entry name" value="BPD_transp_1"/>
    <property type="match status" value="1"/>
</dbReference>
<evidence type="ECO:0000256" key="3">
    <source>
        <dbReference type="ARBA" id="ARBA00022475"/>
    </source>
</evidence>
<dbReference type="GO" id="GO:0055085">
    <property type="term" value="P:transmembrane transport"/>
    <property type="evidence" value="ECO:0007669"/>
    <property type="project" value="InterPro"/>
</dbReference>
<dbReference type="SUPFAM" id="SSF161098">
    <property type="entry name" value="MetI-like"/>
    <property type="match status" value="1"/>
</dbReference>
<feature type="transmembrane region" description="Helical" evidence="7">
    <location>
        <begin position="119"/>
        <end position="143"/>
    </location>
</feature>
<dbReference type="GO" id="GO:0005886">
    <property type="term" value="C:plasma membrane"/>
    <property type="evidence" value="ECO:0007669"/>
    <property type="project" value="UniProtKB-SubCell"/>
</dbReference>
<keyword evidence="4 7" id="KW-0812">Transmembrane</keyword>
<dbReference type="PROSITE" id="PS50928">
    <property type="entry name" value="ABC_TM1"/>
    <property type="match status" value="1"/>
</dbReference>
<dbReference type="PANTHER" id="PTHR43744">
    <property type="entry name" value="ABC TRANSPORTER PERMEASE PROTEIN MG189-RELATED-RELATED"/>
    <property type="match status" value="1"/>
</dbReference>
<keyword evidence="5 7" id="KW-1133">Transmembrane helix</keyword>
<keyword evidence="2 7" id="KW-0813">Transport</keyword>
<feature type="transmembrane region" description="Helical" evidence="7">
    <location>
        <begin position="90"/>
        <end position="110"/>
    </location>
</feature>
<feature type="transmembrane region" description="Helical" evidence="7">
    <location>
        <begin position="20"/>
        <end position="48"/>
    </location>
</feature>
<dbReference type="CDD" id="cd06261">
    <property type="entry name" value="TM_PBP2"/>
    <property type="match status" value="1"/>
</dbReference>
<feature type="transmembrane region" description="Helical" evidence="7">
    <location>
        <begin position="155"/>
        <end position="174"/>
    </location>
</feature>
<comment type="caution">
    <text evidence="9">The sequence shown here is derived from an EMBL/GenBank/DDBJ whole genome shotgun (WGS) entry which is preliminary data.</text>
</comment>